<evidence type="ECO:0000313" key="3">
    <source>
        <dbReference type="EMBL" id="PSL44313.1"/>
    </source>
</evidence>
<dbReference type="InterPro" id="IPR027843">
    <property type="entry name" value="DUF4440"/>
</dbReference>
<evidence type="ECO:0000313" key="4">
    <source>
        <dbReference type="Proteomes" id="UP000240971"/>
    </source>
</evidence>
<feature type="domain" description="DUF4440" evidence="2">
    <location>
        <begin position="52"/>
        <end position="159"/>
    </location>
</feature>
<dbReference type="RefSeq" id="WP_106530594.1">
    <property type="nucleotide sequence ID" value="NZ_PYAW01000006.1"/>
</dbReference>
<name>A0A2P8HDM3_CHINA</name>
<proteinExistence type="predicted"/>
<dbReference type="AlphaFoldDB" id="A0A2P8HDM3"/>
<keyword evidence="1" id="KW-0732">Signal</keyword>
<reference evidence="3 4" key="1">
    <citation type="submission" date="2018-03" db="EMBL/GenBank/DDBJ databases">
        <title>Genomic Encyclopedia of Archaeal and Bacterial Type Strains, Phase II (KMG-II): from individual species to whole genera.</title>
        <authorList>
            <person name="Goeker M."/>
        </authorList>
    </citation>
    <scope>NUCLEOTIDE SEQUENCE [LARGE SCALE GENOMIC DNA]</scope>
    <source>
        <strain evidence="3 4">DSM 24859</strain>
    </source>
</reference>
<keyword evidence="4" id="KW-1185">Reference proteome</keyword>
<accession>A0A2P8HDM3</accession>
<organism evidence="3 4">
    <name type="scientific">Chitinophaga niastensis</name>
    <dbReference type="NCBI Taxonomy" id="536980"/>
    <lineage>
        <taxon>Bacteria</taxon>
        <taxon>Pseudomonadati</taxon>
        <taxon>Bacteroidota</taxon>
        <taxon>Chitinophagia</taxon>
        <taxon>Chitinophagales</taxon>
        <taxon>Chitinophagaceae</taxon>
        <taxon>Chitinophaga</taxon>
    </lineage>
</organism>
<dbReference type="Proteomes" id="UP000240971">
    <property type="component" value="Unassembled WGS sequence"/>
</dbReference>
<comment type="caution">
    <text evidence="3">The sequence shown here is derived from an EMBL/GenBank/DDBJ whole genome shotgun (WGS) entry which is preliminary data.</text>
</comment>
<protein>
    <submittedName>
        <fullName evidence="3">Uncharacterized protein DUF4440</fullName>
    </submittedName>
</protein>
<dbReference type="Gene3D" id="3.10.450.50">
    <property type="match status" value="2"/>
</dbReference>
<dbReference type="SUPFAM" id="SSF54427">
    <property type="entry name" value="NTF2-like"/>
    <property type="match status" value="2"/>
</dbReference>
<feature type="signal peptide" evidence="1">
    <location>
        <begin position="1"/>
        <end position="23"/>
    </location>
</feature>
<dbReference type="Pfam" id="PF14534">
    <property type="entry name" value="DUF4440"/>
    <property type="match status" value="2"/>
</dbReference>
<feature type="chain" id="PRO_5015161337" evidence="1">
    <location>
        <begin position="24"/>
        <end position="308"/>
    </location>
</feature>
<dbReference type="OrthoDB" id="1357763at2"/>
<dbReference type="EMBL" id="PYAW01000006">
    <property type="protein sequence ID" value="PSL44313.1"/>
    <property type="molecule type" value="Genomic_DNA"/>
</dbReference>
<sequence length="308" mass="35633">MKSIRVLISILCFNVLINVTVQAQSSTKTIPSISLEDQLNAKDSLLFDVVFHTCKLQDVESVFTPDFEYYQDKGDQQSVSLTSRSEFIGNIKRKCERGNGGMQIKRVASNVQTFPLKDDGAMQTGIQRFYLLVPGKADQLMEVSRFSRVWVSKNGDWKIQRELDNVLDMPQHQNAAMKEQTVYIEIAHMDSVLFNAFNQHDFKTLKSVFSEDMEFYQDKTGFTGYAWNMDNFKKHLEDPSLYTRRELVEGSLEVYPMNGYGAVEMGVHRFYGKQNGQERLEATARFVTLWQKKDGHWKITREISFDHQ</sequence>
<evidence type="ECO:0000256" key="1">
    <source>
        <dbReference type="SAM" id="SignalP"/>
    </source>
</evidence>
<feature type="domain" description="DUF4440" evidence="2">
    <location>
        <begin position="187"/>
        <end position="299"/>
    </location>
</feature>
<evidence type="ECO:0000259" key="2">
    <source>
        <dbReference type="Pfam" id="PF14534"/>
    </source>
</evidence>
<dbReference type="InterPro" id="IPR032710">
    <property type="entry name" value="NTF2-like_dom_sf"/>
</dbReference>
<gene>
    <name evidence="3" type="ORF">CLV51_106179</name>
</gene>